<gene>
    <name evidence="1" type="ORF">RRG08_035848</name>
</gene>
<evidence type="ECO:0000313" key="1">
    <source>
        <dbReference type="EMBL" id="KAK3763166.1"/>
    </source>
</evidence>
<dbReference type="Proteomes" id="UP001283361">
    <property type="component" value="Unassembled WGS sequence"/>
</dbReference>
<organism evidence="1 2">
    <name type="scientific">Elysia crispata</name>
    <name type="common">lettuce slug</name>
    <dbReference type="NCBI Taxonomy" id="231223"/>
    <lineage>
        <taxon>Eukaryota</taxon>
        <taxon>Metazoa</taxon>
        <taxon>Spiralia</taxon>
        <taxon>Lophotrochozoa</taxon>
        <taxon>Mollusca</taxon>
        <taxon>Gastropoda</taxon>
        <taxon>Heterobranchia</taxon>
        <taxon>Euthyneura</taxon>
        <taxon>Panpulmonata</taxon>
        <taxon>Sacoglossa</taxon>
        <taxon>Placobranchoidea</taxon>
        <taxon>Plakobranchidae</taxon>
        <taxon>Elysia</taxon>
    </lineage>
</organism>
<keyword evidence="2" id="KW-1185">Reference proteome</keyword>
<dbReference type="AlphaFoldDB" id="A0AAE0Z6W3"/>
<reference evidence="1" key="1">
    <citation type="journal article" date="2023" name="G3 (Bethesda)">
        <title>A reference genome for the long-term kleptoplast-retaining sea slug Elysia crispata morphotype clarki.</title>
        <authorList>
            <person name="Eastman K.E."/>
            <person name="Pendleton A.L."/>
            <person name="Shaikh M.A."/>
            <person name="Suttiyut T."/>
            <person name="Ogas R."/>
            <person name="Tomko P."/>
            <person name="Gavelis G."/>
            <person name="Widhalm J.R."/>
            <person name="Wisecaver J.H."/>
        </authorList>
    </citation>
    <scope>NUCLEOTIDE SEQUENCE</scope>
    <source>
        <strain evidence="1">ECLA1</strain>
    </source>
</reference>
<protein>
    <submittedName>
        <fullName evidence="1">Uncharacterized protein</fullName>
    </submittedName>
</protein>
<evidence type="ECO:0000313" key="2">
    <source>
        <dbReference type="Proteomes" id="UP001283361"/>
    </source>
</evidence>
<accession>A0AAE0Z6W3</accession>
<comment type="caution">
    <text evidence="1">The sequence shown here is derived from an EMBL/GenBank/DDBJ whole genome shotgun (WGS) entry which is preliminary data.</text>
</comment>
<name>A0AAE0Z6W3_9GAST</name>
<sequence length="112" mass="12814">MCLNSTSQSHINANINISKRNAEEKRSLCMGKNIARMLFHTHSEPLPEVISIGPEPLYPLAQDPEVQVRLGREGVPPPRMRLRSSLSLFPDGLKWTFPRRDLRHFTFAFFVA</sequence>
<dbReference type="EMBL" id="JAWDGP010004592">
    <property type="protein sequence ID" value="KAK3763166.1"/>
    <property type="molecule type" value="Genomic_DNA"/>
</dbReference>
<proteinExistence type="predicted"/>